<accession>A0A1X7LF04</accession>
<dbReference type="InterPro" id="IPR002716">
    <property type="entry name" value="PIN_dom"/>
</dbReference>
<dbReference type="SUPFAM" id="SSF88723">
    <property type="entry name" value="PIN domain-like"/>
    <property type="match status" value="1"/>
</dbReference>
<keyword evidence="3" id="KW-1185">Reference proteome</keyword>
<evidence type="ECO:0000259" key="1">
    <source>
        <dbReference type="Pfam" id="PF13470"/>
    </source>
</evidence>
<sequence length="136" mass="15276">MKIVLDTNIILDIALKRTPFYEDSAKLISKIGVGKLNGFITATTITDIYYIAKKSQGHDTTISFITSLLTVINVLGVDSKIILKSLKSEIRDFEYAIQANTAYINQIDYLITRNKKDFIKSDTKVLSPTEFLVEHG</sequence>
<evidence type="ECO:0000313" key="2">
    <source>
        <dbReference type="EMBL" id="SMG52094.1"/>
    </source>
</evidence>
<feature type="domain" description="PIN" evidence="1">
    <location>
        <begin position="2"/>
        <end position="116"/>
    </location>
</feature>
<dbReference type="Proteomes" id="UP000193804">
    <property type="component" value="Unassembled WGS sequence"/>
</dbReference>
<dbReference type="RefSeq" id="WP_176223845.1">
    <property type="nucleotide sequence ID" value="NZ_FXAW01000010.1"/>
</dbReference>
<organism evidence="2 3">
    <name type="scientific">Marivirga sericea</name>
    <dbReference type="NCBI Taxonomy" id="1028"/>
    <lineage>
        <taxon>Bacteria</taxon>
        <taxon>Pseudomonadati</taxon>
        <taxon>Bacteroidota</taxon>
        <taxon>Cytophagia</taxon>
        <taxon>Cytophagales</taxon>
        <taxon>Marivirgaceae</taxon>
        <taxon>Marivirga</taxon>
    </lineage>
</organism>
<dbReference type="Pfam" id="PF13470">
    <property type="entry name" value="PIN_3"/>
    <property type="match status" value="1"/>
</dbReference>
<dbReference type="InterPro" id="IPR029060">
    <property type="entry name" value="PIN-like_dom_sf"/>
</dbReference>
<dbReference type="EMBL" id="FXAW01000010">
    <property type="protein sequence ID" value="SMG52094.1"/>
    <property type="molecule type" value="Genomic_DNA"/>
</dbReference>
<protein>
    <submittedName>
        <fullName evidence="2">Predicted nucleic acid-binding protein, contains PIN domain</fullName>
    </submittedName>
</protein>
<name>A0A1X7LF04_9BACT</name>
<gene>
    <name evidence="2" type="ORF">SAMN05661096_03862</name>
</gene>
<reference evidence="3" key="1">
    <citation type="submission" date="2017-04" db="EMBL/GenBank/DDBJ databases">
        <authorList>
            <person name="Varghese N."/>
            <person name="Submissions S."/>
        </authorList>
    </citation>
    <scope>NUCLEOTIDE SEQUENCE [LARGE SCALE GENOMIC DNA]</scope>
    <source>
        <strain evidence="3">DSM 4125</strain>
    </source>
</reference>
<evidence type="ECO:0000313" key="3">
    <source>
        <dbReference type="Proteomes" id="UP000193804"/>
    </source>
</evidence>
<dbReference type="STRING" id="1028.SAMN05661096_03862"/>
<dbReference type="AlphaFoldDB" id="A0A1X7LF04"/>
<dbReference type="Gene3D" id="3.40.50.1010">
    <property type="entry name" value="5'-nuclease"/>
    <property type="match status" value="1"/>
</dbReference>
<proteinExistence type="predicted"/>